<evidence type="ECO:0000256" key="4">
    <source>
        <dbReference type="ARBA" id="ARBA00022490"/>
    </source>
</evidence>
<evidence type="ECO:0000256" key="3">
    <source>
        <dbReference type="ARBA" id="ARBA00018111"/>
    </source>
</evidence>
<name>A0A5M8FVT7_9GAMM</name>
<dbReference type="OrthoDB" id="7066780at2"/>
<dbReference type="Proteomes" id="UP000322981">
    <property type="component" value="Unassembled WGS sequence"/>
</dbReference>
<evidence type="ECO:0000259" key="6">
    <source>
        <dbReference type="Pfam" id="PF02631"/>
    </source>
</evidence>
<feature type="domain" description="RecX second three-helical" evidence="6">
    <location>
        <begin position="74"/>
        <end position="111"/>
    </location>
</feature>
<dbReference type="EMBL" id="VWXX01000001">
    <property type="protein sequence ID" value="KAA6187895.1"/>
    <property type="molecule type" value="Genomic_DNA"/>
</dbReference>
<evidence type="ECO:0000259" key="7">
    <source>
        <dbReference type="Pfam" id="PF21981"/>
    </source>
</evidence>
<dbReference type="HAMAP" id="MF_01114">
    <property type="entry name" value="RecX"/>
    <property type="match status" value="1"/>
</dbReference>
<keyword evidence="4 5" id="KW-0963">Cytoplasm</keyword>
<dbReference type="InterPro" id="IPR053926">
    <property type="entry name" value="RecX_HTH_1st"/>
</dbReference>
<organism evidence="9 10">
    <name type="scientific">Thiohalocapsa marina</name>
    <dbReference type="NCBI Taxonomy" id="424902"/>
    <lineage>
        <taxon>Bacteria</taxon>
        <taxon>Pseudomonadati</taxon>
        <taxon>Pseudomonadota</taxon>
        <taxon>Gammaproteobacteria</taxon>
        <taxon>Chromatiales</taxon>
        <taxon>Chromatiaceae</taxon>
        <taxon>Thiohalocapsa</taxon>
    </lineage>
</organism>
<protein>
    <recommendedName>
        <fullName evidence="3 5">Regulatory protein RecX</fullName>
    </recommendedName>
</protein>
<dbReference type="Pfam" id="PF21982">
    <property type="entry name" value="RecX_HTH1"/>
    <property type="match status" value="1"/>
</dbReference>
<reference evidence="9 10" key="1">
    <citation type="submission" date="2019-09" db="EMBL/GenBank/DDBJ databases">
        <title>Whole-genome sequence of the purple sulfur bacterium Thiohalocapsa marina DSM 19078.</title>
        <authorList>
            <person name="Kyndt J.A."/>
            <person name="Meyer T.E."/>
        </authorList>
    </citation>
    <scope>NUCLEOTIDE SEQUENCE [LARGE SCALE GENOMIC DNA]</scope>
    <source>
        <strain evidence="9 10">DSM 19078</strain>
    </source>
</reference>
<accession>A0A5M8FVT7</accession>
<keyword evidence="10" id="KW-1185">Reference proteome</keyword>
<dbReference type="GO" id="GO:0005737">
    <property type="term" value="C:cytoplasm"/>
    <property type="evidence" value="ECO:0007669"/>
    <property type="project" value="UniProtKB-SubCell"/>
</dbReference>
<dbReference type="InterPro" id="IPR053925">
    <property type="entry name" value="RecX_HTH_3rd"/>
</dbReference>
<evidence type="ECO:0000313" key="10">
    <source>
        <dbReference type="Proteomes" id="UP000322981"/>
    </source>
</evidence>
<gene>
    <name evidence="5" type="primary">recX</name>
    <name evidence="9" type="ORF">F2Q65_01290</name>
</gene>
<proteinExistence type="inferred from homology"/>
<feature type="domain" description="RecX first three-helical" evidence="8">
    <location>
        <begin position="29"/>
        <end position="67"/>
    </location>
</feature>
<feature type="domain" description="RecX third three-helical" evidence="7">
    <location>
        <begin position="123"/>
        <end position="165"/>
    </location>
</feature>
<dbReference type="Gene3D" id="1.10.10.10">
    <property type="entry name" value="Winged helix-like DNA-binding domain superfamily/Winged helix DNA-binding domain"/>
    <property type="match status" value="3"/>
</dbReference>
<evidence type="ECO:0000313" key="9">
    <source>
        <dbReference type="EMBL" id="KAA6187895.1"/>
    </source>
</evidence>
<dbReference type="Pfam" id="PF21981">
    <property type="entry name" value="RecX_HTH3"/>
    <property type="match status" value="1"/>
</dbReference>
<comment type="subcellular location">
    <subcellularLocation>
        <location evidence="1 5">Cytoplasm</location>
    </subcellularLocation>
</comment>
<comment type="similarity">
    <text evidence="2 5">Belongs to the RecX family.</text>
</comment>
<dbReference type="RefSeq" id="WP_150089586.1">
    <property type="nucleotide sequence ID" value="NZ_JBFUOH010000061.1"/>
</dbReference>
<comment type="caution">
    <text evidence="9">The sequence shown here is derived from an EMBL/GenBank/DDBJ whole genome shotgun (WGS) entry which is preliminary data.</text>
</comment>
<dbReference type="InterPro" id="IPR003783">
    <property type="entry name" value="Regulatory_RecX"/>
</dbReference>
<dbReference type="Pfam" id="PF02631">
    <property type="entry name" value="RecX_HTH2"/>
    <property type="match status" value="1"/>
</dbReference>
<dbReference type="AlphaFoldDB" id="A0A5M8FVT7"/>
<evidence type="ECO:0000256" key="2">
    <source>
        <dbReference type="ARBA" id="ARBA00009695"/>
    </source>
</evidence>
<dbReference type="InterPro" id="IPR036388">
    <property type="entry name" value="WH-like_DNA-bd_sf"/>
</dbReference>
<dbReference type="GO" id="GO:0006282">
    <property type="term" value="P:regulation of DNA repair"/>
    <property type="evidence" value="ECO:0007669"/>
    <property type="project" value="UniProtKB-UniRule"/>
</dbReference>
<evidence type="ECO:0000259" key="8">
    <source>
        <dbReference type="Pfam" id="PF21982"/>
    </source>
</evidence>
<dbReference type="PANTHER" id="PTHR33602:SF1">
    <property type="entry name" value="REGULATORY PROTEIN RECX FAMILY PROTEIN"/>
    <property type="match status" value="1"/>
</dbReference>
<dbReference type="InterPro" id="IPR053924">
    <property type="entry name" value="RecX_HTH_2nd"/>
</dbReference>
<comment type="function">
    <text evidence="5">Modulates RecA activity.</text>
</comment>
<evidence type="ECO:0000256" key="1">
    <source>
        <dbReference type="ARBA" id="ARBA00004496"/>
    </source>
</evidence>
<sequence>MVDPPAPDEKSLFDSDALPGHDSLALEIRSRAIKLLTTREHSCLELQRKLEQRGYPPQAVRQVLDDLQRDDLLSEQRLAEAYVAERLGKGFGPVRIRFELREKGLSDAQIDPHLMLDDTQVLAVMARAHQRRFGPAARDDRATAAKRARFLEYRGFPSYLIARYLGDDG</sequence>
<evidence type="ECO:0000256" key="5">
    <source>
        <dbReference type="HAMAP-Rule" id="MF_01114"/>
    </source>
</evidence>
<dbReference type="PANTHER" id="PTHR33602">
    <property type="entry name" value="REGULATORY PROTEIN RECX FAMILY PROTEIN"/>
    <property type="match status" value="1"/>
</dbReference>